<evidence type="ECO:0000313" key="3">
    <source>
        <dbReference type="EMBL" id="PSK82451.1"/>
    </source>
</evidence>
<comment type="caution">
    <text evidence="3">The sequence shown here is derived from an EMBL/GenBank/DDBJ whole genome shotgun (WGS) entry which is preliminary data.</text>
</comment>
<protein>
    <submittedName>
        <fullName evidence="3">Putative outer membrane protein</fullName>
    </submittedName>
</protein>
<name>A0A2P8CBW0_9BACT</name>
<feature type="signal peptide" evidence="1">
    <location>
        <begin position="1"/>
        <end position="21"/>
    </location>
</feature>
<dbReference type="RefSeq" id="WP_106542656.1">
    <property type="nucleotide sequence ID" value="NZ_BLAU01000001.1"/>
</dbReference>
<dbReference type="Gene3D" id="2.40.160.20">
    <property type="match status" value="1"/>
</dbReference>
<accession>A0A2P8CBW0</accession>
<keyword evidence="1" id="KW-0732">Signal</keyword>
<dbReference type="AlphaFoldDB" id="A0A2P8CBW0"/>
<dbReference type="EMBL" id="PYGC01000006">
    <property type="protein sequence ID" value="PSK82451.1"/>
    <property type="molecule type" value="Genomic_DNA"/>
</dbReference>
<dbReference type="Proteomes" id="UP000240621">
    <property type="component" value="Unassembled WGS sequence"/>
</dbReference>
<dbReference type="SUPFAM" id="SSF56925">
    <property type="entry name" value="OMPA-like"/>
    <property type="match status" value="1"/>
</dbReference>
<dbReference type="InterPro" id="IPR011250">
    <property type="entry name" value="OMP/PagP_B-barrel"/>
</dbReference>
<organism evidence="3 4">
    <name type="scientific">Prolixibacter denitrificans</name>
    <dbReference type="NCBI Taxonomy" id="1541063"/>
    <lineage>
        <taxon>Bacteria</taxon>
        <taxon>Pseudomonadati</taxon>
        <taxon>Bacteroidota</taxon>
        <taxon>Bacteroidia</taxon>
        <taxon>Marinilabiliales</taxon>
        <taxon>Prolixibacteraceae</taxon>
        <taxon>Prolixibacter</taxon>
    </lineage>
</organism>
<reference evidence="2 5" key="2">
    <citation type="submission" date="2019-10" db="EMBL/GenBank/DDBJ databases">
        <title>Prolixibacter strains distinguished by the presence of nitrate reductase genes were adept at nitrate-dependent anaerobic corrosion of metallic iron and carbon steel.</title>
        <authorList>
            <person name="Iino T."/>
            <person name="Shono N."/>
            <person name="Ito K."/>
            <person name="Nakamura R."/>
            <person name="Sueoka K."/>
            <person name="Harayama S."/>
            <person name="Ohkuma M."/>
        </authorList>
    </citation>
    <scope>NUCLEOTIDE SEQUENCE [LARGE SCALE GENOMIC DNA]</scope>
    <source>
        <strain evidence="2 5">MIC1-1</strain>
    </source>
</reference>
<dbReference type="Proteomes" id="UP000396862">
    <property type="component" value="Unassembled WGS sequence"/>
</dbReference>
<feature type="chain" id="PRO_5015203927" evidence="1">
    <location>
        <begin position="22"/>
        <end position="162"/>
    </location>
</feature>
<gene>
    <name evidence="3" type="ORF">CLV93_106199</name>
    <name evidence="2" type="ORF">JCM18694_30530</name>
</gene>
<proteinExistence type="predicted"/>
<dbReference type="EMBL" id="BLAU01000001">
    <property type="protein sequence ID" value="GET22807.1"/>
    <property type="molecule type" value="Genomic_DNA"/>
</dbReference>
<reference evidence="3 4" key="1">
    <citation type="submission" date="2018-03" db="EMBL/GenBank/DDBJ databases">
        <title>Genomic Encyclopedia of Archaeal and Bacterial Type Strains, Phase II (KMG-II): from individual species to whole genera.</title>
        <authorList>
            <person name="Goeker M."/>
        </authorList>
    </citation>
    <scope>NUCLEOTIDE SEQUENCE [LARGE SCALE GENOMIC DNA]</scope>
    <source>
        <strain evidence="3 4">DSM 27267</strain>
    </source>
</reference>
<evidence type="ECO:0000313" key="2">
    <source>
        <dbReference type="EMBL" id="GET22807.1"/>
    </source>
</evidence>
<dbReference type="OrthoDB" id="978645at2"/>
<evidence type="ECO:0000313" key="5">
    <source>
        <dbReference type="Proteomes" id="UP000396862"/>
    </source>
</evidence>
<evidence type="ECO:0000313" key="4">
    <source>
        <dbReference type="Proteomes" id="UP000240621"/>
    </source>
</evidence>
<sequence length="162" mass="17686">MKKLFLLSALFIAGLTMSANAQVVKDHAIGLRFGGGNGFGTEVSYQHGLSNLNRLEFDLGLISHSDYTAWGLTGIYQWVWPLGDGFNWYVGPGVKVGSWDYKNSYTGSGSSGFYLAAAGNVGIEYAWPFGLQLGLDMRPELGLVNHGDNFDFNLGLGVRYQF</sequence>
<evidence type="ECO:0000256" key="1">
    <source>
        <dbReference type="SAM" id="SignalP"/>
    </source>
</evidence>
<keyword evidence="5" id="KW-1185">Reference proteome</keyword>